<accession>A0A194VGP9</accession>
<evidence type="ECO:0000313" key="1">
    <source>
        <dbReference type="EMBL" id="KUI63049.1"/>
    </source>
</evidence>
<dbReference type="Proteomes" id="UP000078576">
    <property type="component" value="Unassembled WGS sequence"/>
</dbReference>
<organism evidence="1 2">
    <name type="scientific">Cytospora mali</name>
    <name type="common">Apple Valsa canker fungus</name>
    <name type="synonym">Valsa mali</name>
    <dbReference type="NCBI Taxonomy" id="578113"/>
    <lineage>
        <taxon>Eukaryota</taxon>
        <taxon>Fungi</taxon>
        <taxon>Dikarya</taxon>
        <taxon>Ascomycota</taxon>
        <taxon>Pezizomycotina</taxon>
        <taxon>Sordariomycetes</taxon>
        <taxon>Sordariomycetidae</taxon>
        <taxon>Diaporthales</taxon>
        <taxon>Cytosporaceae</taxon>
        <taxon>Cytospora</taxon>
    </lineage>
</organism>
<name>A0A194VGP9_CYTMA</name>
<proteinExistence type="predicted"/>
<dbReference type="OrthoDB" id="10413857at2759"/>
<evidence type="ECO:0000313" key="2">
    <source>
        <dbReference type="Proteomes" id="UP000078576"/>
    </source>
</evidence>
<keyword evidence="2" id="KW-1185">Reference proteome</keyword>
<gene>
    <name evidence="1" type="ORF">VP1G_10173</name>
</gene>
<dbReference type="AlphaFoldDB" id="A0A194VGP9"/>
<protein>
    <submittedName>
        <fullName evidence="1">Uncharacterized protein</fullName>
    </submittedName>
</protein>
<dbReference type="EMBL" id="KN714854">
    <property type="protein sequence ID" value="KUI63049.1"/>
    <property type="molecule type" value="Genomic_DNA"/>
</dbReference>
<reference evidence="2" key="1">
    <citation type="submission" date="2014-12" db="EMBL/GenBank/DDBJ databases">
        <title>Genome Sequence of Valsa Canker Pathogens Uncovers a Specific Adaption of Colonization on Woody Bark.</title>
        <authorList>
            <person name="Yin Z."/>
            <person name="Liu H."/>
            <person name="Gao X."/>
            <person name="Li Z."/>
            <person name="Song N."/>
            <person name="Ke X."/>
            <person name="Dai Q."/>
            <person name="Wu Y."/>
            <person name="Sun Y."/>
            <person name="Xu J.-R."/>
            <person name="Kang Z.K."/>
            <person name="Wang L."/>
            <person name="Huang L."/>
        </authorList>
    </citation>
    <scope>NUCLEOTIDE SEQUENCE [LARGE SCALE GENOMIC DNA]</scope>
    <source>
        <strain evidence="2">SXYL134</strain>
    </source>
</reference>
<sequence length="136" mass="15838">MLDEGVQYSPRYLGNMEASKLNTIWDNDLIMDWIETQPNPFKEPEFYELMVEHDPLQIILSREIREQLGEVWSLDHEFVHPLTVEIFEHQDDEDDEVTEAAEAVIASLREMGIKDARLAVILLSQPLSTWIAEIQN</sequence>